<name>A0A9P9AH05_9HYPO</name>
<dbReference type="PANTHER" id="PTHR33048">
    <property type="entry name" value="PTH11-LIKE INTEGRAL MEMBRANE PROTEIN (AFU_ORTHOLOGUE AFUA_5G11245)"/>
    <property type="match status" value="1"/>
</dbReference>
<evidence type="ECO:0000256" key="2">
    <source>
        <dbReference type="ARBA" id="ARBA00022692"/>
    </source>
</evidence>
<feature type="transmembrane region" description="Helical" evidence="7">
    <location>
        <begin position="239"/>
        <end position="262"/>
    </location>
</feature>
<evidence type="ECO:0000256" key="7">
    <source>
        <dbReference type="SAM" id="Phobius"/>
    </source>
</evidence>
<dbReference type="EMBL" id="JAGPYM010000070">
    <property type="protein sequence ID" value="KAH6869533.1"/>
    <property type="molecule type" value="Genomic_DNA"/>
</dbReference>
<comment type="subcellular location">
    <subcellularLocation>
        <location evidence="1">Membrane</location>
        <topology evidence="1">Multi-pass membrane protein</topology>
    </subcellularLocation>
</comment>
<dbReference type="Proteomes" id="UP000777438">
    <property type="component" value="Unassembled WGS sequence"/>
</dbReference>
<feature type="transmembrane region" description="Helical" evidence="7">
    <location>
        <begin position="38"/>
        <end position="59"/>
    </location>
</feature>
<feature type="transmembrane region" description="Helical" evidence="7">
    <location>
        <begin position="6"/>
        <end position="26"/>
    </location>
</feature>
<accession>A0A9P9AH05</accession>
<keyword evidence="10" id="KW-1185">Reference proteome</keyword>
<feature type="region of interest" description="Disordered" evidence="6">
    <location>
        <begin position="326"/>
        <end position="360"/>
    </location>
</feature>
<evidence type="ECO:0000259" key="8">
    <source>
        <dbReference type="Pfam" id="PF20684"/>
    </source>
</evidence>
<dbReference type="PANTHER" id="PTHR33048:SF166">
    <property type="entry name" value="PTH11-LIKE INTEGRAL MEMBRANE PROTEIN"/>
    <property type="match status" value="1"/>
</dbReference>
<comment type="caution">
    <text evidence="9">The sequence shown here is derived from an EMBL/GenBank/DDBJ whole genome shotgun (WGS) entry which is preliminary data.</text>
</comment>
<evidence type="ECO:0000256" key="5">
    <source>
        <dbReference type="ARBA" id="ARBA00038359"/>
    </source>
</evidence>
<dbReference type="InterPro" id="IPR049326">
    <property type="entry name" value="Rhodopsin_dom_fungi"/>
</dbReference>
<evidence type="ECO:0000313" key="9">
    <source>
        <dbReference type="EMBL" id="KAH6869533.1"/>
    </source>
</evidence>
<evidence type="ECO:0000256" key="4">
    <source>
        <dbReference type="ARBA" id="ARBA00023136"/>
    </source>
</evidence>
<feature type="transmembrane region" description="Helical" evidence="7">
    <location>
        <begin position="170"/>
        <end position="195"/>
    </location>
</feature>
<evidence type="ECO:0000313" key="10">
    <source>
        <dbReference type="Proteomes" id="UP000777438"/>
    </source>
</evidence>
<comment type="similarity">
    <text evidence="5">Belongs to the SAT4 family.</text>
</comment>
<reference evidence="9 10" key="1">
    <citation type="journal article" date="2021" name="Nat. Commun.">
        <title>Genetic determinants of endophytism in the Arabidopsis root mycobiome.</title>
        <authorList>
            <person name="Mesny F."/>
            <person name="Miyauchi S."/>
            <person name="Thiergart T."/>
            <person name="Pickel B."/>
            <person name="Atanasova L."/>
            <person name="Karlsson M."/>
            <person name="Huettel B."/>
            <person name="Barry K.W."/>
            <person name="Haridas S."/>
            <person name="Chen C."/>
            <person name="Bauer D."/>
            <person name="Andreopoulos W."/>
            <person name="Pangilinan J."/>
            <person name="LaButti K."/>
            <person name="Riley R."/>
            <person name="Lipzen A."/>
            <person name="Clum A."/>
            <person name="Drula E."/>
            <person name="Henrissat B."/>
            <person name="Kohler A."/>
            <person name="Grigoriev I.V."/>
            <person name="Martin F.M."/>
            <person name="Hacquard S."/>
        </authorList>
    </citation>
    <scope>NUCLEOTIDE SEQUENCE [LARGE SCALE GENOMIC DNA]</scope>
    <source>
        <strain evidence="9 10">MPI-CAGE-CH-0241</strain>
    </source>
</reference>
<sequence>MDDPTLMIHWLFSCLALLLMAVRLIWRKVAKQPFNLGDYLTMAACLCAMTRLGLIHVVLTWGTNNVSAAIRKTHVFTSKEIYQREIGSKLSIANRVFYNSYLWLQKLVLMDVYRRLLLNLQHEHIIIRSYLVVFAGTYIATQVTTFSECKPFHLYWQVVPDPGSCAKAQLQLIVVGVLNIVTDFMLLVLPIPLVISLKTAWQRKAQLVALFTLGIFIIAITVIRLPINASNKDSQINRTTWASTELLTAALVVNAPTIYGLWNKRRQAKSESRSQGTSGHRYYGQGTHISAGHRSASDADNNAYLMKSRRKSAMDGIMQTKEVIVSELRETDRRGRGWANLPEEAENASNHSSQKGILRE</sequence>
<feature type="region of interest" description="Disordered" evidence="6">
    <location>
        <begin position="269"/>
        <end position="296"/>
    </location>
</feature>
<dbReference type="AlphaFoldDB" id="A0A9P9AH05"/>
<organism evidence="9 10">
    <name type="scientific">Thelonectria olida</name>
    <dbReference type="NCBI Taxonomy" id="1576542"/>
    <lineage>
        <taxon>Eukaryota</taxon>
        <taxon>Fungi</taxon>
        <taxon>Dikarya</taxon>
        <taxon>Ascomycota</taxon>
        <taxon>Pezizomycotina</taxon>
        <taxon>Sordariomycetes</taxon>
        <taxon>Hypocreomycetidae</taxon>
        <taxon>Hypocreales</taxon>
        <taxon>Nectriaceae</taxon>
        <taxon>Thelonectria</taxon>
    </lineage>
</organism>
<feature type="domain" description="Rhodopsin" evidence="8">
    <location>
        <begin position="22"/>
        <end position="261"/>
    </location>
</feature>
<feature type="transmembrane region" description="Helical" evidence="7">
    <location>
        <begin position="207"/>
        <end position="227"/>
    </location>
</feature>
<dbReference type="GO" id="GO:0016020">
    <property type="term" value="C:membrane"/>
    <property type="evidence" value="ECO:0007669"/>
    <property type="project" value="UniProtKB-SubCell"/>
</dbReference>
<proteinExistence type="inferred from homology"/>
<dbReference type="Pfam" id="PF20684">
    <property type="entry name" value="Fung_rhodopsin"/>
    <property type="match status" value="1"/>
</dbReference>
<feature type="transmembrane region" description="Helical" evidence="7">
    <location>
        <begin position="125"/>
        <end position="146"/>
    </location>
</feature>
<evidence type="ECO:0000256" key="6">
    <source>
        <dbReference type="SAM" id="MobiDB-lite"/>
    </source>
</evidence>
<evidence type="ECO:0000256" key="1">
    <source>
        <dbReference type="ARBA" id="ARBA00004141"/>
    </source>
</evidence>
<keyword evidence="4 7" id="KW-0472">Membrane</keyword>
<keyword evidence="2 7" id="KW-0812">Transmembrane</keyword>
<protein>
    <recommendedName>
        <fullName evidence="8">Rhodopsin domain-containing protein</fullName>
    </recommendedName>
</protein>
<gene>
    <name evidence="9" type="ORF">B0T10DRAFT_451040</name>
</gene>
<dbReference type="OrthoDB" id="3903189at2759"/>
<dbReference type="InterPro" id="IPR052337">
    <property type="entry name" value="SAT4-like"/>
</dbReference>
<evidence type="ECO:0000256" key="3">
    <source>
        <dbReference type="ARBA" id="ARBA00022989"/>
    </source>
</evidence>
<keyword evidence="3 7" id="KW-1133">Transmembrane helix</keyword>
<feature type="compositionally biased region" description="Polar residues" evidence="6">
    <location>
        <begin position="347"/>
        <end position="360"/>
    </location>
</feature>